<dbReference type="EMBL" id="UYWW01003176">
    <property type="protein sequence ID" value="VDM12523.1"/>
    <property type="molecule type" value="Genomic_DNA"/>
</dbReference>
<gene>
    <name evidence="1" type="ORF">WBA_LOCUS5909</name>
</gene>
<accession>A0A3P7DSN6</accession>
<evidence type="ECO:0000313" key="1">
    <source>
        <dbReference type="EMBL" id="VDM12523.1"/>
    </source>
</evidence>
<keyword evidence="2" id="KW-1185">Reference proteome</keyword>
<dbReference type="Proteomes" id="UP000270924">
    <property type="component" value="Unassembled WGS sequence"/>
</dbReference>
<reference evidence="1 2" key="1">
    <citation type="submission" date="2018-11" db="EMBL/GenBank/DDBJ databases">
        <authorList>
            <consortium name="Pathogen Informatics"/>
        </authorList>
    </citation>
    <scope>NUCLEOTIDE SEQUENCE [LARGE SCALE GENOMIC DNA]</scope>
</reference>
<name>A0A3P7DSN6_WUCBA</name>
<evidence type="ECO:0000313" key="2">
    <source>
        <dbReference type="Proteomes" id="UP000270924"/>
    </source>
</evidence>
<sequence>MKKNRFCIEKHAGDIAVDVEENGDGKVDDDPVIQDMNLELNIENRDVQTFPTETELGRKIVKKLRIRDEDIKHDNERIKRLQNLDRRKS</sequence>
<proteinExistence type="predicted"/>
<dbReference type="InParanoid" id="A0A3P7DSN6"/>
<dbReference type="AlphaFoldDB" id="A0A3P7DSN6"/>
<organism evidence="1 2">
    <name type="scientific">Wuchereria bancrofti</name>
    <dbReference type="NCBI Taxonomy" id="6293"/>
    <lineage>
        <taxon>Eukaryota</taxon>
        <taxon>Metazoa</taxon>
        <taxon>Ecdysozoa</taxon>
        <taxon>Nematoda</taxon>
        <taxon>Chromadorea</taxon>
        <taxon>Rhabditida</taxon>
        <taxon>Spirurina</taxon>
        <taxon>Spiruromorpha</taxon>
        <taxon>Filarioidea</taxon>
        <taxon>Onchocercidae</taxon>
        <taxon>Wuchereria</taxon>
    </lineage>
</organism>
<protein>
    <submittedName>
        <fullName evidence="1">Uncharacterized protein</fullName>
    </submittedName>
</protein>